<name>A0ABU5Y6C6_9FLAO</name>
<dbReference type="EMBL" id="JAYKBV010000002">
    <property type="protein sequence ID" value="MEB3039360.1"/>
    <property type="molecule type" value="Genomic_DNA"/>
</dbReference>
<gene>
    <name evidence="1" type="ORF">VJJ49_01460</name>
</gene>
<sequence length="68" mass="7986">MSKDTKKRNKYNQYIVKHLTQKYKVSVSMVRKSLSQARNSPKAKEILQEYERISLTLDSITEVVINKV</sequence>
<dbReference type="RefSeq" id="WP_323978697.1">
    <property type="nucleotide sequence ID" value="NZ_JAYKBV010000002.1"/>
</dbReference>
<accession>A0ABU5Y6C6</accession>
<protein>
    <submittedName>
        <fullName evidence="1">Uncharacterized protein</fullName>
    </submittedName>
</protein>
<dbReference type="Proteomes" id="UP001324270">
    <property type="component" value="Unassembled WGS sequence"/>
</dbReference>
<reference evidence="1 2" key="1">
    <citation type="submission" date="2023-12" db="EMBL/GenBank/DDBJ databases">
        <title>Genomic sequences of Capnocytophaga and Parvimonas strains.</title>
        <authorList>
            <person name="Watt R.M."/>
            <person name="Wang M."/>
            <person name="Yang T."/>
            <person name="Tong W.M."/>
        </authorList>
    </citation>
    <scope>NUCLEOTIDE SEQUENCE [LARGE SCALE GENOMIC DNA]</scope>
    <source>
        <strain evidence="1 2">CCUG 13156</strain>
    </source>
</reference>
<organism evidence="1 2">
    <name type="scientific">Capnocytophaga gingivalis</name>
    <dbReference type="NCBI Taxonomy" id="1017"/>
    <lineage>
        <taxon>Bacteria</taxon>
        <taxon>Pseudomonadati</taxon>
        <taxon>Bacteroidota</taxon>
        <taxon>Flavobacteriia</taxon>
        <taxon>Flavobacteriales</taxon>
        <taxon>Flavobacteriaceae</taxon>
        <taxon>Capnocytophaga</taxon>
    </lineage>
</organism>
<proteinExistence type="predicted"/>
<comment type="caution">
    <text evidence="1">The sequence shown here is derived from an EMBL/GenBank/DDBJ whole genome shotgun (WGS) entry which is preliminary data.</text>
</comment>
<evidence type="ECO:0000313" key="1">
    <source>
        <dbReference type="EMBL" id="MEB3039360.1"/>
    </source>
</evidence>
<evidence type="ECO:0000313" key="2">
    <source>
        <dbReference type="Proteomes" id="UP001324270"/>
    </source>
</evidence>
<keyword evidence="2" id="KW-1185">Reference proteome</keyword>